<keyword evidence="1" id="KW-0479">Metal-binding</keyword>
<keyword evidence="2" id="KW-0378">Hydrolase</keyword>
<dbReference type="EMBL" id="CP017599">
    <property type="protein sequence ID" value="AOX02232.1"/>
    <property type="molecule type" value="Genomic_DNA"/>
</dbReference>
<organism evidence="4 5">
    <name type="scientific">Moorena producens PAL-8-15-08-1</name>
    <dbReference type="NCBI Taxonomy" id="1458985"/>
    <lineage>
        <taxon>Bacteria</taxon>
        <taxon>Bacillati</taxon>
        <taxon>Cyanobacteriota</taxon>
        <taxon>Cyanophyceae</taxon>
        <taxon>Coleofasciculales</taxon>
        <taxon>Coleofasciculaceae</taxon>
        <taxon>Moorena</taxon>
    </lineage>
</organism>
<dbReference type="GO" id="GO:0004131">
    <property type="term" value="F:cytosine deaminase activity"/>
    <property type="evidence" value="ECO:0007669"/>
    <property type="project" value="TreeGrafter"/>
</dbReference>
<dbReference type="Gene3D" id="2.30.40.10">
    <property type="entry name" value="Urease, subunit C, domain 1"/>
    <property type="match status" value="1"/>
</dbReference>
<dbReference type="OrthoDB" id="9815027at2"/>
<dbReference type="SUPFAM" id="SSF51556">
    <property type="entry name" value="Metallo-dependent hydrolases"/>
    <property type="match status" value="1"/>
</dbReference>
<feature type="domain" description="Amidohydrolase 3" evidence="3">
    <location>
        <begin position="224"/>
        <end position="427"/>
    </location>
</feature>
<dbReference type="KEGG" id="mpro:BJP34_24810"/>
<dbReference type="Gene3D" id="3.20.20.140">
    <property type="entry name" value="Metal-dependent hydrolases"/>
    <property type="match status" value="1"/>
</dbReference>
<dbReference type="PANTHER" id="PTHR32027">
    <property type="entry name" value="CYTOSINE DEAMINASE"/>
    <property type="match status" value="1"/>
</dbReference>
<name>A0A1D8TX64_9CYAN</name>
<evidence type="ECO:0000256" key="1">
    <source>
        <dbReference type="ARBA" id="ARBA00022723"/>
    </source>
</evidence>
<dbReference type="Pfam" id="PF07969">
    <property type="entry name" value="Amidohydro_3"/>
    <property type="match status" value="1"/>
</dbReference>
<proteinExistence type="predicted"/>
<protein>
    <submittedName>
        <fullName evidence="4">Cytosine deaminase</fullName>
    </submittedName>
</protein>
<dbReference type="GO" id="GO:0035888">
    <property type="term" value="F:isoguanine deaminase activity"/>
    <property type="evidence" value="ECO:0007669"/>
    <property type="project" value="TreeGrafter"/>
</dbReference>
<reference evidence="5" key="1">
    <citation type="submission" date="2016-10" db="EMBL/GenBank/DDBJ databases">
        <title>Comparative genomics uncovers the prolific and rare metabolic potential of the cyanobacterial genus Moorea.</title>
        <authorList>
            <person name="Leao T."/>
            <person name="Castelao G."/>
            <person name="Korobeynikov A."/>
            <person name="Monroe E.A."/>
            <person name="Podell S."/>
            <person name="Glukhov E."/>
            <person name="Allen E."/>
            <person name="Gerwick W.H."/>
            <person name="Gerwick L."/>
        </authorList>
    </citation>
    <scope>NUCLEOTIDE SEQUENCE [LARGE SCALE GENOMIC DNA]</scope>
    <source>
        <strain evidence="5">PAL-8-15-08-1</strain>
    </source>
</reference>
<dbReference type="CDD" id="cd01293">
    <property type="entry name" value="Bact_CD"/>
    <property type="match status" value="1"/>
</dbReference>
<dbReference type="AlphaFoldDB" id="A0A1D8TX64"/>
<sequence length="459" mass="50827">MIPTAERYWLTNAYVPFCLLENSNVCDRNEQGLCLVDIEINQGAIAAIVPKAIVPKGQQKAKLEKGRYGNANSVEASTDTSNIPSHIPSINLKQGQVWPCFLDIHTHLDKGHIWERSPNPDGTFNSACLTGDADAETYWQRSDLYRRMEFGLKCSYAHGTKAIRTHIDWVGEQSAISLGVFQTLQKEWLDRITLQAVSLVTLDYYQTPAAAITLADTIAELGGILGGVAYTNQDLDAQLDTVFSLAKERNLNLDFHADENGNPDSHCLRQIAKAAIRHQFTGKIICGHCCSLAVQPLEEVAETLKLVKAAGIAIVSLPMCNLYLQDRQANCTPSWRGVTRLHEIKQQGIPVTLASDNCRDPFYGFGDHDVLEVFTQAVRIAHLDMPIGDWPCAVTKTAADLMDLPEMGRIGVGLPADLIVFKGRHFSELLSRPQHDRIILRQGKPIDTTLPDYAELDDL</sequence>
<dbReference type="PANTHER" id="PTHR32027:SF0">
    <property type="entry name" value="CYTOSINE DEAMINASE"/>
    <property type="match status" value="1"/>
</dbReference>
<dbReference type="RefSeq" id="WP_070394652.1">
    <property type="nucleotide sequence ID" value="NZ_CP017599.1"/>
</dbReference>
<evidence type="ECO:0000313" key="4">
    <source>
        <dbReference type="EMBL" id="AOX02232.1"/>
    </source>
</evidence>
<accession>A0A1D8TX64</accession>
<dbReference type="InterPro" id="IPR052349">
    <property type="entry name" value="Metallo-hydrolase_Enzymes"/>
</dbReference>
<dbReference type="STRING" id="1458985.BJP34_24810"/>
<dbReference type="InterPro" id="IPR032466">
    <property type="entry name" value="Metal_Hydrolase"/>
</dbReference>
<dbReference type="NCBIfam" id="NF005759">
    <property type="entry name" value="PRK07583.1"/>
    <property type="match status" value="1"/>
</dbReference>
<dbReference type="InterPro" id="IPR011059">
    <property type="entry name" value="Metal-dep_hydrolase_composite"/>
</dbReference>
<evidence type="ECO:0000259" key="3">
    <source>
        <dbReference type="Pfam" id="PF07969"/>
    </source>
</evidence>
<dbReference type="Proteomes" id="UP000177870">
    <property type="component" value="Chromosome"/>
</dbReference>
<dbReference type="GO" id="GO:0046872">
    <property type="term" value="F:metal ion binding"/>
    <property type="evidence" value="ECO:0007669"/>
    <property type="project" value="UniProtKB-KW"/>
</dbReference>
<dbReference type="GO" id="GO:0006209">
    <property type="term" value="P:cytosine catabolic process"/>
    <property type="evidence" value="ECO:0007669"/>
    <property type="project" value="TreeGrafter"/>
</dbReference>
<evidence type="ECO:0000256" key="2">
    <source>
        <dbReference type="ARBA" id="ARBA00022801"/>
    </source>
</evidence>
<dbReference type="InterPro" id="IPR013108">
    <property type="entry name" value="Amidohydro_3"/>
</dbReference>
<gene>
    <name evidence="4" type="ORF">BJP34_24810</name>
</gene>
<dbReference type="FunFam" id="3.20.20.140:FF:000019">
    <property type="entry name" value="Cytosine deaminase"/>
    <property type="match status" value="1"/>
</dbReference>
<evidence type="ECO:0000313" key="5">
    <source>
        <dbReference type="Proteomes" id="UP000177870"/>
    </source>
</evidence>